<dbReference type="GeneID" id="41999461"/>
<evidence type="ECO:0000256" key="1">
    <source>
        <dbReference type="SAM" id="MobiDB-lite"/>
    </source>
</evidence>
<dbReference type="InterPro" id="IPR010730">
    <property type="entry name" value="HET"/>
</dbReference>
<dbReference type="EMBL" id="QKXC01000273">
    <property type="protein sequence ID" value="RBR09090.1"/>
    <property type="molecule type" value="Genomic_DNA"/>
</dbReference>
<evidence type="ECO:0000313" key="4">
    <source>
        <dbReference type="Proteomes" id="UP000253153"/>
    </source>
</evidence>
<dbReference type="Pfam" id="PF06985">
    <property type="entry name" value="HET"/>
    <property type="match status" value="1"/>
</dbReference>
<feature type="region of interest" description="Disordered" evidence="1">
    <location>
        <begin position="1"/>
        <end position="54"/>
    </location>
</feature>
<evidence type="ECO:0000313" key="3">
    <source>
        <dbReference type="EMBL" id="RBR09090.1"/>
    </source>
</evidence>
<dbReference type="PANTHER" id="PTHR24148">
    <property type="entry name" value="ANKYRIN REPEAT DOMAIN-CONTAINING PROTEIN 39 HOMOLOG-RELATED"/>
    <property type="match status" value="1"/>
</dbReference>
<dbReference type="OrthoDB" id="265717at2759"/>
<comment type="caution">
    <text evidence="3">The sequence shown here is derived from an EMBL/GenBank/DDBJ whole genome shotgun (WGS) entry which is preliminary data.</text>
</comment>
<dbReference type="InterPro" id="IPR052895">
    <property type="entry name" value="HetReg/Transcr_Mod"/>
</dbReference>
<organism evidence="3 4">
    <name type="scientific">Fusarium coffeatum</name>
    <dbReference type="NCBI Taxonomy" id="231269"/>
    <lineage>
        <taxon>Eukaryota</taxon>
        <taxon>Fungi</taxon>
        <taxon>Dikarya</taxon>
        <taxon>Ascomycota</taxon>
        <taxon>Pezizomycotina</taxon>
        <taxon>Sordariomycetes</taxon>
        <taxon>Hypocreomycetidae</taxon>
        <taxon>Hypocreales</taxon>
        <taxon>Nectriaceae</taxon>
        <taxon>Fusarium</taxon>
        <taxon>Fusarium incarnatum-equiseti species complex</taxon>
    </lineage>
</organism>
<protein>
    <recommendedName>
        <fullName evidence="2">Heterokaryon incompatibility domain-containing protein</fullName>
    </recommendedName>
</protein>
<dbReference type="Pfam" id="PF26639">
    <property type="entry name" value="Het-6_barrel"/>
    <property type="match status" value="1"/>
</dbReference>
<accession>A0A366QYL6</accession>
<reference evidence="3 4" key="1">
    <citation type="submission" date="2018-06" db="EMBL/GenBank/DDBJ databases">
        <title>Fusarium incarnatum-equiseti species complex species 28.</title>
        <authorList>
            <person name="Gardiner D.M."/>
        </authorList>
    </citation>
    <scope>NUCLEOTIDE SEQUENCE [LARGE SCALE GENOMIC DNA]</scope>
    <source>
        <strain evidence="3 4">FIESC_28</strain>
    </source>
</reference>
<keyword evidence="4" id="KW-1185">Reference proteome</keyword>
<evidence type="ECO:0000259" key="2">
    <source>
        <dbReference type="Pfam" id="PF06985"/>
    </source>
</evidence>
<gene>
    <name evidence="3" type="ORF">FIESC28_10030</name>
</gene>
<dbReference type="AlphaFoldDB" id="A0A366QYL6"/>
<feature type="domain" description="Heterokaryon incompatibility" evidence="2">
    <location>
        <begin position="156"/>
        <end position="323"/>
    </location>
</feature>
<sequence>MSSVSQPQPAHVDQRGYTAESMEMSQPKAHQPMDAQKPQESSEPELNLRGGEDCGENEIRLLKIEDVKDTTNTSKRRPIACSIEHVCLPPAAKDKHDQQFKGKGRTWPELPTQHDFAPLFRTGLGPHVGEATSRHSGETLAGEEVDLPWRHEWGDYIALSYVWGSPKPSDGDECHFITVNGCPFKVTPNLYYALDQLRKSYRVRQGFKLWIDAVCIDQTNSEERGHQVARMRDIYHSAWQVVIWLGPSDQTSQLAFSALHWLSQESKRDNPMEDFYQQSFSIDLRPLFIMWPKYHSPMKTEVYKALFHFFTRPYWRRMWIVQEVAMGNPNTPILCGDECISWNDIHEAVQVIASDESRFGREILDSVQPQSLLGWSSEVARDRKLRQRDWAPEHMWKVQQTMTRIQNDQHAEMGLSGWTDLVRAVNLARDALVTDDKDRVYGILGIKAIADRVNIKPDYNLSMPTIYSNFATELMLTGDLNILRLASGHGGYVMGNWEIEHLPPMLRNGFMAPLVLPLMDAFSRSSEKIAVGVPCDHYLPSWSVCWACAPSPTAQLGGTYQADLNMGRSIPTFSRGQATLTTKGILLDTVTSLSSSNQAEADPRYPCNSTPASKSIYGDFEAARKAFWRTIVGDTTPDGDKAPDSYAWLLQPRLWQRGIAGVWTNGFGLHNFMLRNSGLNVCGFTIQELIFGRKKFQSWVKQTFPGNVYNPTEEQQEMFSWAVNAMAWRRVFGTRDGRIGMGSGAAQLGDSVVLLSGCNTPLIVRECNGGWKLVGECYMHGVMYGEVEAKQHELVDITIY</sequence>
<dbReference type="Proteomes" id="UP000253153">
    <property type="component" value="Unassembled WGS sequence"/>
</dbReference>
<proteinExistence type="predicted"/>
<dbReference type="PANTHER" id="PTHR24148:SF77">
    <property type="entry name" value="HETEROKARYON INCOMPATIBILITY DOMAIN-CONTAINING PROTEIN"/>
    <property type="match status" value="1"/>
</dbReference>
<name>A0A366QYL6_9HYPO</name>
<dbReference type="RefSeq" id="XP_031011795.1">
    <property type="nucleotide sequence ID" value="XM_031164165.1"/>
</dbReference>